<comment type="caution">
    <text evidence="2">The sequence shown here is derived from an EMBL/GenBank/DDBJ whole genome shotgun (WGS) entry which is preliminary data.</text>
</comment>
<accession>A0ABS8YGI3</accession>
<evidence type="ECO:0000313" key="3">
    <source>
        <dbReference type="Proteomes" id="UP001199916"/>
    </source>
</evidence>
<gene>
    <name evidence="2" type="ORF">LQV63_10075</name>
</gene>
<dbReference type="Proteomes" id="UP001199916">
    <property type="component" value="Unassembled WGS sequence"/>
</dbReference>
<evidence type="ECO:0000313" key="2">
    <source>
        <dbReference type="EMBL" id="MCE5169660.1"/>
    </source>
</evidence>
<name>A0ABS8YGI3_9BACL</name>
<keyword evidence="1" id="KW-1133">Transmembrane helix</keyword>
<evidence type="ECO:0000256" key="1">
    <source>
        <dbReference type="SAM" id="Phobius"/>
    </source>
</evidence>
<protein>
    <submittedName>
        <fullName evidence="2">YqzK family protein</fullName>
    </submittedName>
</protein>
<organism evidence="2 3">
    <name type="scientific">Paenibacillus profundus</name>
    <dbReference type="NCBI Taxonomy" id="1173085"/>
    <lineage>
        <taxon>Bacteria</taxon>
        <taxon>Bacillati</taxon>
        <taxon>Bacillota</taxon>
        <taxon>Bacilli</taxon>
        <taxon>Bacillales</taxon>
        <taxon>Paenibacillaceae</taxon>
        <taxon>Paenibacillus</taxon>
    </lineage>
</organism>
<feature type="transmembrane region" description="Helical" evidence="1">
    <location>
        <begin position="12"/>
        <end position="30"/>
    </location>
</feature>
<dbReference type="Pfam" id="PF14004">
    <property type="entry name" value="DUF4227"/>
    <property type="match status" value="1"/>
</dbReference>
<proteinExistence type="predicted"/>
<keyword evidence="1" id="KW-0472">Membrane</keyword>
<dbReference type="EMBL" id="JAJNBZ010000005">
    <property type="protein sequence ID" value="MCE5169660.1"/>
    <property type="molecule type" value="Genomic_DNA"/>
</dbReference>
<dbReference type="RefSeq" id="WP_019422862.1">
    <property type="nucleotide sequence ID" value="NZ_JAJNBZ010000005.1"/>
</dbReference>
<keyword evidence="3" id="KW-1185">Reference proteome</keyword>
<keyword evidence="1" id="KW-0812">Transmembrane</keyword>
<reference evidence="2 3" key="1">
    <citation type="submission" date="2021-11" db="EMBL/GenBank/DDBJ databases">
        <title>Draft genome sequence of Paenibacillus profundus YoMME, a new Gram-positive bacteria with exoelectrogenic properties.</title>
        <authorList>
            <person name="Hubenova Y."/>
            <person name="Hubenova E."/>
            <person name="Manasiev Y."/>
            <person name="Peykov S."/>
            <person name="Mitov M."/>
        </authorList>
    </citation>
    <scope>NUCLEOTIDE SEQUENCE [LARGE SCALE GENOMIC DNA]</scope>
    <source>
        <strain evidence="2 3">YoMME</strain>
    </source>
</reference>
<dbReference type="InterPro" id="IPR025321">
    <property type="entry name" value="DUF4227"/>
</dbReference>
<sequence length="78" mass="9215">MIVPLRKLLERLRFIALFLLMTYAMAHLFGTVTEWISPVDKYREPHGKAVKVFRADENADLEPASFTDRLRLFYWLGE</sequence>